<keyword evidence="4" id="KW-0223">Dioxygenase</keyword>
<organism evidence="10 11">
    <name type="scientific">Macrostomum lignano</name>
    <dbReference type="NCBI Taxonomy" id="282301"/>
    <lineage>
        <taxon>Eukaryota</taxon>
        <taxon>Metazoa</taxon>
        <taxon>Spiralia</taxon>
        <taxon>Lophotrochozoa</taxon>
        <taxon>Platyhelminthes</taxon>
        <taxon>Rhabditophora</taxon>
        <taxon>Macrostomorpha</taxon>
        <taxon>Macrostomida</taxon>
        <taxon>Macrostomidae</taxon>
        <taxon>Macrostomum</taxon>
    </lineage>
</organism>
<keyword evidence="7" id="KW-0325">Glycoprotein</keyword>
<dbReference type="STRING" id="282301.A0A267GCS7"/>
<comment type="cofactor">
    <cofactor evidence="1">
        <name>L-ascorbate</name>
        <dbReference type="ChEBI" id="CHEBI:38290"/>
    </cofactor>
</comment>
<dbReference type="GO" id="GO:0005783">
    <property type="term" value="C:endoplasmic reticulum"/>
    <property type="evidence" value="ECO:0007669"/>
    <property type="project" value="TreeGrafter"/>
</dbReference>
<evidence type="ECO:0000256" key="3">
    <source>
        <dbReference type="ARBA" id="ARBA00022729"/>
    </source>
</evidence>
<dbReference type="PROSITE" id="PS51471">
    <property type="entry name" value="FE2OG_OXY"/>
    <property type="match status" value="1"/>
</dbReference>
<dbReference type="PANTHER" id="PTHR10730:SF45">
    <property type="entry name" value="PROCOLLAGEN-LYSINE,2-OXOGLUTARATE 5-DIOXYGENASE"/>
    <property type="match status" value="1"/>
</dbReference>
<dbReference type="AlphaFoldDB" id="A0A267GCS7"/>
<evidence type="ECO:0000256" key="6">
    <source>
        <dbReference type="ARBA" id="ARBA00023004"/>
    </source>
</evidence>
<dbReference type="GO" id="GO:0008475">
    <property type="term" value="F:procollagen-lysine 5-dioxygenase activity"/>
    <property type="evidence" value="ECO:0007669"/>
    <property type="project" value="TreeGrafter"/>
</dbReference>
<evidence type="ECO:0000313" key="10">
    <source>
        <dbReference type="EMBL" id="PAA83052.1"/>
    </source>
</evidence>
<dbReference type="SMART" id="SM00702">
    <property type="entry name" value="P4Hc"/>
    <property type="match status" value="1"/>
</dbReference>
<feature type="signal peptide" evidence="8">
    <location>
        <begin position="1"/>
        <end position="20"/>
    </location>
</feature>
<dbReference type="InterPro" id="IPR006620">
    <property type="entry name" value="Pro_4_hyd_alph"/>
</dbReference>
<keyword evidence="5" id="KW-0560">Oxidoreductase</keyword>
<keyword evidence="11" id="KW-1185">Reference proteome</keyword>
<dbReference type="CDD" id="cd22997">
    <property type="entry name" value="GT_LH"/>
    <property type="match status" value="1"/>
</dbReference>
<dbReference type="InterPro" id="IPR005123">
    <property type="entry name" value="Oxoglu/Fe-dep_dioxygenase_dom"/>
</dbReference>
<feature type="non-terminal residue" evidence="10">
    <location>
        <position position="1"/>
    </location>
</feature>
<evidence type="ECO:0000256" key="8">
    <source>
        <dbReference type="SAM" id="SignalP"/>
    </source>
</evidence>
<sequence>TLSLLLIACISSVYYEKVSGANSQLRILTVATETNDALAAFLASAKLRGLPTPEPLGLGSDWLGGDVSRGAGGGQKILLMRRALADVPDDQLVLFSDAYDAVFLAGQAAIRSAFEASGAGVLISAERFCWPDQSLADKYPKPPAGRKTAYLNSGGYMGKAGELRRLLNYAPITDSDDDQLFLTRAFLNPDLRQRHRMALDYDCSVFQTLNGALSEVSLRWDDSGLGYLRNTVTGSSPALLHGNGPIKAEFWRLTNYLGRGWSDSLGCQHCPPMPPPTVAQLLQRQSELPYLTVGVLLTDPAPFPDLLLARLAEQTYPKQRIHLRIDLGPGASARNVHLAVRDFIDNPVHEYASIVLNNASDNLAFSPVSARQILLVNEYDSDFIFFVEPISQLTGRDALTQLVAVNRSIVAPLLVLPGKLWSNFWGALNADGYYARSDDYLDIVSDARRGLWNVPYVSAAYLINRRAAQILLKAGAFDSKRLAASGVDYDIDFASIARSKNVFMHVLNTLPFGHLTDNSNTTRLHASNDLWEIWANPVDWEHKYMHPDYWRFASDDAQLGDFEQPCPDVFWLPLVTPSFCHDLVAVMESFGRWSDGTNTDPRLEGGYENVPTRDIHMRQVGWEAHWLHFLVKYMHPIQLKLFQGYSDKPWARMNFVVRYHPEEQKELRPHHDASDYTVNLALNQVGEDFEGGGCRFPRYNCSVIAPRLGWAFVHPGRITHLHEGLEVTKGVRYIFVTFVNP</sequence>
<name>A0A267GCS7_9PLAT</name>
<feature type="chain" id="PRO_5012515167" description="Fe2OG dioxygenase domain-containing protein" evidence="8">
    <location>
        <begin position="21"/>
        <end position="741"/>
    </location>
</feature>
<dbReference type="GO" id="GO:0031418">
    <property type="term" value="F:L-ascorbic acid binding"/>
    <property type="evidence" value="ECO:0007669"/>
    <property type="project" value="InterPro"/>
</dbReference>
<evidence type="ECO:0000256" key="5">
    <source>
        <dbReference type="ARBA" id="ARBA00023002"/>
    </source>
</evidence>
<feature type="domain" description="Fe2OG dioxygenase" evidence="9">
    <location>
        <begin position="649"/>
        <end position="741"/>
    </location>
</feature>
<evidence type="ECO:0000256" key="1">
    <source>
        <dbReference type="ARBA" id="ARBA00001961"/>
    </source>
</evidence>
<evidence type="ECO:0000256" key="2">
    <source>
        <dbReference type="ARBA" id="ARBA00022723"/>
    </source>
</evidence>
<accession>A0A267GCS7</accession>
<dbReference type="PANTHER" id="PTHR10730">
    <property type="entry name" value="PROCOLLAGEN-LYSINE,2-OXOGLUTARATE 5-DIOXYGENASE/GLYCOSYLTRANSFERASE 25 FAMILY MEMBER"/>
    <property type="match status" value="1"/>
</dbReference>
<dbReference type="GO" id="GO:0005506">
    <property type="term" value="F:iron ion binding"/>
    <property type="evidence" value="ECO:0007669"/>
    <property type="project" value="InterPro"/>
</dbReference>
<evidence type="ECO:0000313" key="11">
    <source>
        <dbReference type="Proteomes" id="UP000215902"/>
    </source>
</evidence>
<dbReference type="Pfam" id="PF25342">
    <property type="entry name" value="GT_PLOD"/>
    <property type="match status" value="1"/>
</dbReference>
<dbReference type="OrthoDB" id="69177at2759"/>
<dbReference type="Proteomes" id="UP000215902">
    <property type="component" value="Unassembled WGS sequence"/>
</dbReference>
<keyword evidence="3 8" id="KW-0732">Signal</keyword>
<comment type="caution">
    <text evidence="10">The sequence shown here is derived from an EMBL/GenBank/DDBJ whole genome shotgun (WGS) entry which is preliminary data.</text>
</comment>
<protein>
    <recommendedName>
        <fullName evidence="9">Fe2OG dioxygenase domain-containing protein</fullName>
    </recommendedName>
</protein>
<gene>
    <name evidence="10" type="ORF">BOX15_Mlig026928g3</name>
</gene>
<dbReference type="InterPro" id="IPR050757">
    <property type="entry name" value="Collagen_mod_GT25"/>
</dbReference>
<evidence type="ECO:0000259" key="9">
    <source>
        <dbReference type="PROSITE" id="PS51471"/>
    </source>
</evidence>
<dbReference type="InterPro" id="IPR044861">
    <property type="entry name" value="IPNS-like_FE2OG_OXY"/>
</dbReference>
<reference evidence="10 11" key="1">
    <citation type="submission" date="2017-06" db="EMBL/GenBank/DDBJ databases">
        <title>A platform for efficient transgenesis in Macrostomum lignano, a flatworm model organism for stem cell research.</title>
        <authorList>
            <person name="Berezikov E."/>
        </authorList>
    </citation>
    <scope>NUCLEOTIDE SEQUENCE [LARGE SCALE GENOMIC DNA]</scope>
    <source>
        <strain evidence="10">DV1</strain>
        <tissue evidence="10">Whole organism</tissue>
    </source>
</reference>
<dbReference type="EMBL" id="NIVC01000435">
    <property type="protein sequence ID" value="PAA83052.1"/>
    <property type="molecule type" value="Genomic_DNA"/>
</dbReference>
<dbReference type="Gene3D" id="2.60.120.620">
    <property type="entry name" value="q2cbj1_9rhob like domain"/>
    <property type="match status" value="1"/>
</dbReference>
<keyword evidence="2" id="KW-0479">Metal-binding</keyword>
<dbReference type="InterPro" id="IPR057589">
    <property type="entry name" value="GT_PLOD"/>
</dbReference>
<evidence type="ECO:0000256" key="4">
    <source>
        <dbReference type="ARBA" id="ARBA00022964"/>
    </source>
</evidence>
<keyword evidence="6" id="KW-0408">Iron</keyword>
<dbReference type="Pfam" id="PF03171">
    <property type="entry name" value="2OG-FeII_Oxy"/>
    <property type="match status" value="1"/>
</dbReference>
<proteinExistence type="predicted"/>
<evidence type="ECO:0000256" key="7">
    <source>
        <dbReference type="ARBA" id="ARBA00023180"/>
    </source>
</evidence>